<dbReference type="HOGENOM" id="CLU_2939416_0_0_5"/>
<evidence type="ECO:0000313" key="2">
    <source>
        <dbReference type="EMBL" id="BAI95791.1"/>
    </source>
</evidence>
<dbReference type="AlphaFoldDB" id="D4YZK9"/>
<reference evidence="2 3" key="1">
    <citation type="journal article" date="2010" name="J. Bacteriol.">
        <title>Complete genome sequence of the representative gamma-hexachlorocyclohexane-degrading bacterium Sphingobium japonicum UT26.</title>
        <authorList>
            <person name="Nagata Y."/>
            <person name="Ohtsubo Y."/>
            <person name="Endo R."/>
            <person name="Ichikawa N."/>
            <person name="Ankai A."/>
            <person name="Oguchi A."/>
            <person name="Fukui S."/>
            <person name="Fujita N."/>
            <person name="Tsuda M."/>
        </authorList>
    </citation>
    <scope>NUCLEOTIDE SEQUENCE [LARGE SCALE GENOMIC DNA]</scope>
    <source>
        <strain evidence="3">DSM 16413 / CCM 7287 / MTCC 6362 / UT26 / NBRC 101211 / UT26S</strain>
    </source>
</reference>
<keyword evidence="3" id="KW-1185">Reference proteome</keyword>
<dbReference type="RefSeq" id="WP_013039432.1">
    <property type="nucleotide sequence ID" value="NC_014006.1"/>
</dbReference>
<dbReference type="KEGG" id="sjp:SJA_C1-09570"/>
<evidence type="ECO:0000256" key="1">
    <source>
        <dbReference type="SAM" id="MobiDB-lite"/>
    </source>
</evidence>
<feature type="region of interest" description="Disordered" evidence="1">
    <location>
        <begin position="41"/>
        <end position="60"/>
    </location>
</feature>
<dbReference type="Proteomes" id="UP000007753">
    <property type="component" value="Chromosome 1"/>
</dbReference>
<organism evidence="2 3">
    <name type="scientific">Sphingobium indicum (strain DSM 16413 / CCM 7287 / MTCC 6362 / UT26 / NBRC 101211 / UT26S)</name>
    <name type="common">Sphingobium japonicum</name>
    <dbReference type="NCBI Taxonomy" id="452662"/>
    <lineage>
        <taxon>Bacteria</taxon>
        <taxon>Pseudomonadati</taxon>
        <taxon>Pseudomonadota</taxon>
        <taxon>Alphaproteobacteria</taxon>
        <taxon>Sphingomonadales</taxon>
        <taxon>Sphingomonadaceae</taxon>
        <taxon>Sphingobium</taxon>
    </lineage>
</organism>
<name>D4YZK9_SPHIU</name>
<proteinExistence type="predicted"/>
<gene>
    <name evidence="2" type="ordered locus">SJA_C1-09570</name>
</gene>
<dbReference type="EMBL" id="AP010803">
    <property type="protein sequence ID" value="BAI95791.1"/>
    <property type="molecule type" value="Genomic_DNA"/>
</dbReference>
<sequence>MPGSAPFDTDRDGRACRAAARIGIAGPCPLGIVAADANRLLPKPPKDRPGADGHGAVISK</sequence>
<evidence type="ECO:0000313" key="3">
    <source>
        <dbReference type="Proteomes" id="UP000007753"/>
    </source>
</evidence>
<protein>
    <submittedName>
        <fullName evidence="2">Uncharacterized protein</fullName>
    </submittedName>
</protein>
<accession>D4YZK9</accession>
<dbReference type="GeneID" id="29272604"/>